<accession>A0A7Y9E9P4</accession>
<organism evidence="6 7">
    <name type="scientific">Nocardioides panaciterrulae</name>
    <dbReference type="NCBI Taxonomy" id="661492"/>
    <lineage>
        <taxon>Bacteria</taxon>
        <taxon>Bacillati</taxon>
        <taxon>Actinomycetota</taxon>
        <taxon>Actinomycetes</taxon>
        <taxon>Propionibacteriales</taxon>
        <taxon>Nocardioidaceae</taxon>
        <taxon>Nocardioides</taxon>
    </lineage>
</organism>
<dbReference type="InterPro" id="IPR029016">
    <property type="entry name" value="GAF-like_dom_sf"/>
</dbReference>
<dbReference type="InterPro" id="IPR036390">
    <property type="entry name" value="WH_DNA-bd_sf"/>
</dbReference>
<dbReference type="GO" id="GO:0045892">
    <property type="term" value="P:negative regulation of DNA-templated transcription"/>
    <property type="evidence" value="ECO:0007669"/>
    <property type="project" value="TreeGrafter"/>
</dbReference>
<reference evidence="6 7" key="1">
    <citation type="submission" date="2020-07" db="EMBL/GenBank/DDBJ databases">
        <title>Sequencing the genomes of 1000 actinobacteria strains.</title>
        <authorList>
            <person name="Klenk H.-P."/>
        </authorList>
    </citation>
    <scope>NUCLEOTIDE SEQUENCE [LARGE SCALE GENOMIC DNA]</scope>
    <source>
        <strain evidence="6 7">DSM 21350</strain>
    </source>
</reference>
<dbReference type="SUPFAM" id="SSF46785">
    <property type="entry name" value="Winged helix' DNA-binding domain"/>
    <property type="match status" value="1"/>
</dbReference>
<dbReference type="Pfam" id="PF01614">
    <property type="entry name" value="IclR_C"/>
    <property type="match status" value="1"/>
</dbReference>
<dbReference type="PROSITE" id="PS51077">
    <property type="entry name" value="HTH_ICLR"/>
    <property type="match status" value="1"/>
</dbReference>
<evidence type="ECO:0000313" key="7">
    <source>
        <dbReference type="Proteomes" id="UP000535511"/>
    </source>
</evidence>
<dbReference type="InterPro" id="IPR005471">
    <property type="entry name" value="Tscrpt_reg_IclR_N"/>
</dbReference>
<evidence type="ECO:0000256" key="3">
    <source>
        <dbReference type="ARBA" id="ARBA00023163"/>
    </source>
</evidence>
<evidence type="ECO:0000259" key="5">
    <source>
        <dbReference type="PROSITE" id="PS51078"/>
    </source>
</evidence>
<dbReference type="Proteomes" id="UP000535511">
    <property type="component" value="Unassembled WGS sequence"/>
</dbReference>
<keyword evidence="2 6" id="KW-0238">DNA-binding</keyword>
<dbReference type="GO" id="GO:0003677">
    <property type="term" value="F:DNA binding"/>
    <property type="evidence" value="ECO:0007669"/>
    <property type="project" value="UniProtKB-KW"/>
</dbReference>
<feature type="domain" description="HTH iclR-type" evidence="4">
    <location>
        <begin position="7"/>
        <end position="68"/>
    </location>
</feature>
<dbReference type="SMART" id="SM00346">
    <property type="entry name" value="HTH_ICLR"/>
    <property type="match status" value="1"/>
</dbReference>
<dbReference type="GO" id="GO:0003700">
    <property type="term" value="F:DNA-binding transcription factor activity"/>
    <property type="evidence" value="ECO:0007669"/>
    <property type="project" value="TreeGrafter"/>
</dbReference>
<keyword evidence="7" id="KW-1185">Reference proteome</keyword>
<sequence length="260" mass="27661">MPAGDPRSLSLKTLDVLSAFSTDRARLTLSELSRASGLSLTTTHRIVSDLVGWGALEHSARGGYQVGLRLWEIASLAPRGLPLRELALPAMEDLYEATHENVQLAVREGLEVVYVERLTGRGAVRVLTRVGGRFSLHSTGVGLVLLAHAPDEVQEEVLAGPLRRWTDRTITDPARLRATLAEIRQTGVAISDRQVTDDALSVACPVRDRSDAVVAALSVVMHADGASARAAAPAVRAASRSISRALGHPGAQRRPSGLPG</sequence>
<dbReference type="Gene3D" id="1.10.10.10">
    <property type="entry name" value="Winged helix-like DNA-binding domain superfamily/Winged helix DNA-binding domain"/>
    <property type="match status" value="1"/>
</dbReference>
<comment type="caution">
    <text evidence="6">The sequence shown here is derived from an EMBL/GenBank/DDBJ whole genome shotgun (WGS) entry which is preliminary data.</text>
</comment>
<proteinExistence type="predicted"/>
<keyword evidence="1" id="KW-0805">Transcription regulation</keyword>
<dbReference type="Pfam" id="PF09339">
    <property type="entry name" value="HTH_IclR"/>
    <property type="match status" value="1"/>
</dbReference>
<name>A0A7Y9E9P4_9ACTN</name>
<feature type="domain" description="IclR-ED" evidence="5">
    <location>
        <begin position="69"/>
        <end position="248"/>
    </location>
</feature>
<dbReference type="SUPFAM" id="SSF55781">
    <property type="entry name" value="GAF domain-like"/>
    <property type="match status" value="1"/>
</dbReference>
<keyword evidence="3" id="KW-0804">Transcription</keyword>
<dbReference type="AlphaFoldDB" id="A0A7Y9E9P4"/>
<dbReference type="PANTHER" id="PTHR30136:SF24">
    <property type="entry name" value="HTH-TYPE TRANSCRIPTIONAL REPRESSOR ALLR"/>
    <property type="match status" value="1"/>
</dbReference>
<dbReference type="InterPro" id="IPR050707">
    <property type="entry name" value="HTH_MetabolicPath_Reg"/>
</dbReference>
<dbReference type="PANTHER" id="PTHR30136">
    <property type="entry name" value="HELIX-TURN-HELIX TRANSCRIPTIONAL REGULATOR, ICLR FAMILY"/>
    <property type="match status" value="1"/>
</dbReference>
<protein>
    <submittedName>
        <fullName evidence="6">DNA-binding IclR family transcriptional regulator</fullName>
    </submittedName>
</protein>
<evidence type="ECO:0000256" key="1">
    <source>
        <dbReference type="ARBA" id="ARBA00023015"/>
    </source>
</evidence>
<evidence type="ECO:0000259" key="4">
    <source>
        <dbReference type="PROSITE" id="PS51077"/>
    </source>
</evidence>
<dbReference type="InterPro" id="IPR014757">
    <property type="entry name" value="Tscrpt_reg_IclR_C"/>
</dbReference>
<dbReference type="InterPro" id="IPR036388">
    <property type="entry name" value="WH-like_DNA-bd_sf"/>
</dbReference>
<dbReference type="PROSITE" id="PS51078">
    <property type="entry name" value="ICLR_ED"/>
    <property type="match status" value="1"/>
</dbReference>
<evidence type="ECO:0000256" key="2">
    <source>
        <dbReference type="ARBA" id="ARBA00023125"/>
    </source>
</evidence>
<evidence type="ECO:0000313" key="6">
    <source>
        <dbReference type="EMBL" id="NYD43740.1"/>
    </source>
</evidence>
<dbReference type="EMBL" id="JACCBG010000001">
    <property type="protein sequence ID" value="NYD43740.1"/>
    <property type="molecule type" value="Genomic_DNA"/>
</dbReference>
<dbReference type="Gene3D" id="3.30.450.40">
    <property type="match status" value="1"/>
</dbReference>
<gene>
    <name evidence="6" type="ORF">BJZ21_003823</name>
</gene>
<dbReference type="RefSeq" id="WP_179665225.1">
    <property type="nucleotide sequence ID" value="NZ_JACCBG010000001.1"/>
</dbReference>